<dbReference type="Proteomes" id="UP001501251">
    <property type="component" value="Unassembled WGS sequence"/>
</dbReference>
<keyword evidence="2" id="KW-0238">DNA-binding</keyword>
<organism evidence="5 6">
    <name type="scientific">Streptosporangium oxazolinicum</name>
    <dbReference type="NCBI Taxonomy" id="909287"/>
    <lineage>
        <taxon>Bacteria</taxon>
        <taxon>Bacillati</taxon>
        <taxon>Actinomycetota</taxon>
        <taxon>Actinomycetes</taxon>
        <taxon>Streptosporangiales</taxon>
        <taxon>Streptosporangiaceae</taxon>
        <taxon>Streptosporangium</taxon>
    </lineage>
</organism>
<evidence type="ECO:0000313" key="6">
    <source>
        <dbReference type="Proteomes" id="UP001501251"/>
    </source>
</evidence>
<proteinExistence type="predicted"/>
<dbReference type="PROSITE" id="PS00622">
    <property type="entry name" value="HTH_LUXR_1"/>
    <property type="match status" value="1"/>
</dbReference>
<sequence length="372" mass="40250">MTMSTERPGERRESGAAGRGGELFAAASERLRRVTPFDAAAWFGTDPTTVLPISPLRVENIEPVHCEGYWRREYGSEDILLFRDVARSRSGGGTLGLATGGFPGRSLRYREFMRPQGYGDNLRAAFRIGERTWGVVDLFRDSGRPPFTERDVRQVTAMGPELALGLAELAIATTEDAPPTVTEAPGTALFDESGQIISLDTHAERWLDELTGPRWDRPQSPLPMATVQSVVARARSVAAGHDPGPAAARLRGGSGRWLVVHASCLRSPAGEPGPVAVVLEPANSAQIAPIIVEAYCLTPREQQITQCVARGLPTADIAAELHLSAHTVRHHLKAIFAKFGVTSRGELVAKLFAEHYGPLMHAPDADLEHVYG</sequence>
<keyword evidence="6" id="KW-1185">Reference proteome</keyword>
<dbReference type="RefSeq" id="WP_344918027.1">
    <property type="nucleotide sequence ID" value="NZ_BAABAQ010000003.1"/>
</dbReference>
<dbReference type="PRINTS" id="PR00038">
    <property type="entry name" value="HTHLUXR"/>
</dbReference>
<dbReference type="PANTHER" id="PTHR44688">
    <property type="entry name" value="DNA-BINDING TRANSCRIPTIONAL ACTIVATOR DEVR_DOSR"/>
    <property type="match status" value="1"/>
</dbReference>
<dbReference type="PANTHER" id="PTHR44688:SF16">
    <property type="entry name" value="DNA-BINDING TRANSCRIPTIONAL ACTIVATOR DEVR_DOSR"/>
    <property type="match status" value="1"/>
</dbReference>
<reference evidence="6" key="1">
    <citation type="journal article" date="2019" name="Int. J. Syst. Evol. Microbiol.">
        <title>The Global Catalogue of Microorganisms (GCM) 10K type strain sequencing project: providing services to taxonomists for standard genome sequencing and annotation.</title>
        <authorList>
            <consortium name="The Broad Institute Genomics Platform"/>
            <consortium name="The Broad Institute Genome Sequencing Center for Infectious Disease"/>
            <person name="Wu L."/>
            <person name="Ma J."/>
        </authorList>
    </citation>
    <scope>NUCLEOTIDE SEQUENCE [LARGE SCALE GENOMIC DNA]</scope>
    <source>
        <strain evidence="6">JCM 17388</strain>
    </source>
</reference>
<accession>A0ABP8ASG1</accession>
<gene>
    <name evidence="5" type="ORF">GCM10022252_25770</name>
</gene>
<keyword evidence="1" id="KW-0805">Transcription regulation</keyword>
<evidence type="ECO:0000256" key="3">
    <source>
        <dbReference type="ARBA" id="ARBA00023163"/>
    </source>
</evidence>
<keyword evidence="3" id="KW-0804">Transcription</keyword>
<evidence type="ECO:0000259" key="4">
    <source>
        <dbReference type="PROSITE" id="PS50043"/>
    </source>
</evidence>
<dbReference type="InterPro" id="IPR016032">
    <property type="entry name" value="Sig_transdc_resp-reg_C-effctor"/>
</dbReference>
<dbReference type="SUPFAM" id="SSF55781">
    <property type="entry name" value="GAF domain-like"/>
    <property type="match status" value="1"/>
</dbReference>
<dbReference type="Pfam" id="PF00196">
    <property type="entry name" value="GerE"/>
    <property type="match status" value="1"/>
</dbReference>
<dbReference type="SMART" id="SM00421">
    <property type="entry name" value="HTH_LUXR"/>
    <property type="match status" value="1"/>
</dbReference>
<name>A0ABP8ASG1_9ACTN</name>
<evidence type="ECO:0000256" key="2">
    <source>
        <dbReference type="ARBA" id="ARBA00023125"/>
    </source>
</evidence>
<dbReference type="EMBL" id="BAABAQ010000003">
    <property type="protein sequence ID" value="GAA4189224.1"/>
    <property type="molecule type" value="Genomic_DNA"/>
</dbReference>
<dbReference type="CDD" id="cd06170">
    <property type="entry name" value="LuxR_C_like"/>
    <property type="match status" value="1"/>
</dbReference>
<dbReference type="SUPFAM" id="SSF46894">
    <property type="entry name" value="C-terminal effector domain of the bipartite response regulators"/>
    <property type="match status" value="1"/>
</dbReference>
<evidence type="ECO:0000256" key="1">
    <source>
        <dbReference type="ARBA" id="ARBA00023015"/>
    </source>
</evidence>
<feature type="domain" description="HTH luxR-type" evidence="4">
    <location>
        <begin position="290"/>
        <end position="355"/>
    </location>
</feature>
<dbReference type="InterPro" id="IPR036388">
    <property type="entry name" value="WH-like_DNA-bd_sf"/>
</dbReference>
<dbReference type="PROSITE" id="PS50043">
    <property type="entry name" value="HTH_LUXR_2"/>
    <property type="match status" value="1"/>
</dbReference>
<comment type="caution">
    <text evidence="5">The sequence shown here is derived from an EMBL/GenBank/DDBJ whole genome shotgun (WGS) entry which is preliminary data.</text>
</comment>
<evidence type="ECO:0000313" key="5">
    <source>
        <dbReference type="EMBL" id="GAA4189224.1"/>
    </source>
</evidence>
<dbReference type="InterPro" id="IPR000792">
    <property type="entry name" value="Tscrpt_reg_LuxR_C"/>
</dbReference>
<dbReference type="Gene3D" id="1.10.10.10">
    <property type="entry name" value="Winged helix-like DNA-binding domain superfamily/Winged helix DNA-binding domain"/>
    <property type="match status" value="1"/>
</dbReference>
<protein>
    <recommendedName>
        <fullName evidence="4">HTH luxR-type domain-containing protein</fullName>
    </recommendedName>
</protein>